<evidence type="ECO:0000256" key="4">
    <source>
        <dbReference type="ARBA" id="ARBA00022475"/>
    </source>
</evidence>
<feature type="transmembrane region" description="Helical" evidence="10">
    <location>
        <begin position="6"/>
        <end position="22"/>
    </location>
</feature>
<keyword evidence="9 10" id="KW-0472">Membrane</keyword>
<dbReference type="PROSITE" id="PS52015">
    <property type="entry name" value="TONB_CTD"/>
    <property type="match status" value="1"/>
</dbReference>
<evidence type="ECO:0000259" key="11">
    <source>
        <dbReference type="PROSITE" id="PS52015"/>
    </source>
</evidence>
<evidence type="ECO:0000256" key="2">
    <source>
        <dbReference type="ARBA" id="ARBA00006555"/>
    </source>
</evidence>
<dbReference type="GO" id="GO:0055085">
    <property type="term" value="P:transmembrane transport"/>
    <property type="evidence" value="ECO:0007669"/>
    <property type="project" value="InterPro"/>
</dbReference>
<dbReference type="NCBIfam" id="TIGR01352">
    <property type="entry name" value="tonB_Cterm"/>
    <property type="match status" value="1"/>
</dbReference>
<comment type="similarity">
    <text evidence="2">Belongs to the TonB family.</text>
</comment>
<evidence type="ECO:0000256" key="10">
    <source>
        <dbReference type="SAM" id="Phobius"/>
    </source>
</evidence>
<dbReference type="SUPFAM" id="SSF74653">
    <property type="entry name" value="TolA/TonB C-terminal domain"/>
    <property type="match status" value="1"/>
</dbReference>
<keyword evidence="13" id="KW-1185">Reference proteome</keyword>
<dbReference type="AlphaFoldDB" id="A0A975B0U4"/>
<accession>A0A975B0U4</accession>
<dbReference type="Pfam" id="PF03544">
    <property type="entry name" value="TonB_C"/>
    <property type="match status" value="1"/>
</dbReference>
<dbReference type="GO" id="GO:0031992">
    <property type="term" value="F:energy transducer activity"/>
    <property type="evidence" value="ECO:0007669"/>
    <property type="project" value="TreeGrafter"/>
</dbReference>
<keyword evidence="6 10" id="KW-0812">Transmembrane</keyword>
<reference evidence="12" key="1">
    <citation type="submission" date="2019-11" db="EMBL/GenBank/DDBJ databases">
        <authorList>
            <person name="Kojima H."/>
        </authorList>
    </citation>
    <scope>NUCLEOTIDE SEQUENCE</scope>
    <source>
        <strain evidence="12">H1576</strain>
    </source>
</reference>
<dbReference type="RefSeq" id="WP_207560976.1">
    <property type="nucleotide sequence ID" value="NZ_CP046072.1"/>
</dbReference>
<protein>
    <submittedName>
        <fullName evidence="12">TonB family protein</fullName>
    </submittedName>
</protein>
<evidence type="ECO:0000256" key="1">
    <source>
        <dbReference type="ARBA" id="ARBA00004383"/>
    </source>
</evidence>
<evidence type="ECO:0000256" key="5">
    <source>
        <dbReference type="ARBA" id="ARBA00022519"/>
    </source>
</evidence>
<dbReference type="GO" id="GO:0098797">
    <property type="term" value="C:plasma membrane protein complex"/>
    <property type="evidence" value="ECO:0007669"/>
    <property type="project" value="TreeGrafter"/>
</dbReference>
<keyword evidence="3" id="KW-0813">Transport</keyword>
<keyword evidence="5" id="KW-0997">Cell inner membrane</keyword>
<evidence type="ECO:0000313" key="12">
    <source>
        <dbReference type="EMBL" id="QSZ42161.1"/>
    </source>
</evidence>
<name>A0A975B0U4_9BACT</name>
<comment type="subcellular location">
    <subcellularLocation>
        <location evidence="1">Cell inner membrane</location>
        <topology evidence="1">Single-pass membrane protein</topology>
        <orientation evidence="1">Periplasmic side</orientation>
    </subcellularLocation>
</comment>
<sequence length="235" mass="27258">MIRSLLYIIILTAIVFIPFNFNQQSQIKSYKKATKSIMIKIVQPKPPVQEVKVAKVVEPKKVIKKKVIKKKVIKKKIIKKPKKKKKKKILPKPLPKKEPIVKKVEPIVEEKAIKEKIIEEVGVVEEEPVIQEVASTSTTSEVEDYYSEVYDTINKNKYYPKKSRRFGQEDVIPVSFIIDKDGYVSGFKILKSSKYKELNKAVKKMFKKMKQFEKPPSGAKVPLEINIDINFKLQR</sequence>
<gene>
    <name evidence="12" type="ORF">GJV85_08560</name>
</gene>
<dbReference type="InterPro" id="IPR006260">
    <property type="entry name" value="TonB/TolA_C"/>
</dbReference>
<dbReference type="GO" id="GO:0015031">
    <property type="term" value="P:protein transport"/>
    <property type="evidence" value="ECO:0007669"/>
    <property type="project" value="UniProtKB-KW"/>
</dbReference>
<organism evidence="12 13">
    <name type="scientific">Sulfurimonas aquatica</name>
    <dbReference type="NCBI Taxonomy" id="2672570"/>
    <lineage>
        <taxon>Bacteria</taxon>
        <taxon>Pseudomonadati</taxon>
        <taxon>Campylobacterota</taxon>
        <taxon>Epsilonproteobacteria</taxon>
        <taxon>Campylobacterales</taxon>
        <taxon>Sulfurimonadaceae</taxon>
        <taxon>Sulfurimonas</taxon>
    </lineage>
</organism>
<dbReference type="PANTHER" id="PTHR33446">
    <property type="entry name" value="PROTEIN TONB-RELATED"/>
    <property type="match status" value="1"/>
</dbReference>
<keyword evidence="8 10" id="KW-1133">Transmembrane helix</keyword>
<dbReference type="EMBL" id="CP046072">
    <property type="protein sequence ID" value="QSZ42161.1"/>
    <property type="molecule type" value="Genomic_DNA"/>
</dbReference>
<dbReference type="InterPro" id="IPR037682">
    <property type="entry name" value="TonB_C"/>
</dbReference>
<keyword evidence="7" id="KW-0653">Protein transport</keyword>
<dbReference type="Proteomes" id="UP000671852">
    <property type="component" value="Chromosome"/>
</dbReference>
<proteinExistence type="inferred from homology"/>
<feature type="domain" description="TonB C-terminal" evidence="11">
    <location>
        <begin position="144"/>
        <end position="235"/>
    </location>
</feature>
<evidence type="ECO:0000256" key="3">
    <source>
        <dbReference type="ARBA" id="ARBA00022448"/>
    </source>
</evidence>
<evidence type="ECO:0000313" key="13">
    <source>
        <dbReference type="Proteomes" id="UP000671852"/>
    </source>
</evidence>
<evidence type="ECO:0000256" key="8">
    <source>
        <dbReference type="ARBA" id="ARBA00022989"/>
    </source>
</evidence>
<evidence type="ECO:0000256" key="6">
    <source>
        <dbReference type="ARBA" id="ARBA00022692"/>
    </source>
</evidence>
<evidence type="ECO:0000256" key="7">
    <source>
        <dbReference type="ARBA" id="ARBA00022927"/>
    </source>
</evidence>
<dbReference type="KEGG" id="saqt:GJV85_08560"/>
<dbReference type="Gene3D" id="3.30.1150.10">
    <property type="match status" value="1"/>
</dbReference>
<dbReference type="InterPro" id="IPR051045">
    <property type="entry name" value="TonB-dependent_transducer"/>
</dbReference>
<evidence type="ECO:0000256" key="9">
    <source>
        <dbReference type="ARBA" id="ARBA00023136"/>
    </source>
</evidence>
<keyword evidence="4" id="KW-1003">Cell membrane</keyword>
<dbReference type="PANTHER" id="PTHR33446:SF2">
    <property type="entry name" value="PROTEIN TONB"/>
    <property type="match status" value="1"/>
</dbReference>
<reference evidence="12" key="2">
    <citation type="submission" date="2021-04" db="EMBL/GenBank/DDBJ databases">
        <title>Isolation and characterization of a novel species of the genus Sulfurimonas.</title>
        <authorList>
            <person name="Fukui M."/>
        </authorList>
    </citation>
    <scope>NUCLEOTIDE SEQUENCE</scope>
    <source>
        <strain evidence="12">H1576</strain>
    </source>
</reference>